<dbReference type="SUPFAM" id="SSF56300">
    <property type="entry name" value="Metallo-dependent phosphatases"/>
    <property type="match status" value="1"/>
</dbReference>
<dbReference type="InterPro" id="IPR029052">
    <property type="entry name" value="Metallo-depent_PP-like"/>
</dbReference>
<proteinExistence type="predicted"/>
<dbReference type="Gene3D" id="3.60.21.10">
    <property type="match status" value="1"/>
</dbReference>
<comment type="caution">
    <text evidence="1">The sequence shown here is derived from an EMBL/GenBank/DDBJ whole genome shotgun (WGS) entry which is preliminary data.</text>
</comment>
<accession>X0WM52</accession>
<sequence length="61" mass="7199">MEYFISDTHFNHTNAIKYCNRPFKDKNEMNEAMIANWNAKVKSKDDIVYHLGDFGFGDIRP</sequence>
<evidence type="ECO:0008006" key="2">
    <source>
        <dbReference type="Google" id="ProtNLM"/>
    </source>
</evidence>
<evidence type="ECO:0000313" key="1">
    <source>
        <dbReference type="EMBL" id="GAG13786.1"/>
    </source>
</evidence>
<protein>
    <recommendedName>
        <fullName evidence="2">Calcineurin-like phosphoesterase domain-containing protein</fullName>
    </recommendedName>
</protein>
<gene>
    <name evidence="1" type="ORF">S01H1_35910</name>
</gene>
<organism evidence="1">
    <name type="scientific">marine sediment metagenome</name>
    <dbReference type="NCBI Taxonomy" id="412755"/>
    <lineage>
        <taxon>unclassified sequences</taxon>
        <taxon>metagenomes</taxon>
        <taxon>ecological metagenomes</taxon>
    </lineage>
</organism>
<reference evidence="1" key="1">
    <citation type="journal article" date="2014" name="Front. Microbiol.">
        <title>High frequency of phylogenetically diverse reductive dehalogenase-homologous genes in deep subseafloor sedimentary metagenomes.</title>
        <authorList>
            <person name="Kawai M."/>
            <person name="Futagami T."/>
            <person name="Toyoda A."/>
            <person name="Takaki Y."/>
            <person name="Nishi S."/>
            <person name="Hori S."/>
            <person name="Arai W."/>
            <person name="Tsubouchi T."/>
            <person name="Morono Y."/>
            <person name="Uchiyama I."/>
            <person name="Ito T."/>
            <person name="Fujiyama A."/>
            <person name="Inagaki F."/>
            <person name="Takami H."/>
        </authorList>
    </citation>
    <scope>NUCLEOTIDE SEQUENCE</scope>
    <source>
        <strain evidence="1">Expedition CK06-06</strain>
    </source>
</reference>
<dbReference type="AlphaFoldDB" id="X0WM52"/>
<name>X0WM52_9ZZZZ</name>
<dbReference type="EMBL" id="BARS01022463">
    <property type="protein sequence ID" value="GAG13786.1"/>
    <property type="molecule type" value="Genomic_DNA"/>
</dbReference>